<dbReference type="InterPro" id="IPR008792">
    <property type="entry name" value="PQQD"/>
</dbReference>
<evidence type="ECO:0000313" key="2">
    <source>
        <dbReference type="Proteomes" id="UP000050277"/>
    </source>
</evidence>
<dbReference type="InterPro" id="IPR041881">
    <property type="entry name" value="PqqD_sf"/>
</dbReference>
<evidence type="ECO:0008006" key="3">
    <source>
        <dbReference type="Google" id="ProtNLM"/>
    </source>
</evidence>
<proteinExistence type="predicted"/>
<dbReference type="AlphaFoldDB" id="A0A0P6Y6W0"/>
<dbReference type="EMBL" id="LGKP01000025">
    <property type="protein sequence ID" value="KPL85404.1"/>
    <property type="molecule type" value="Genomic_DNA"/>
</dbReference>
<sequence>MNEHAPQRFVRDPAIVTRSIGSETVLVPVRPNTAALNAIFALNETAALVWQALATPQSLAELIEHVCAEYDVEPRAAQDDLIPLLESMLAAAVIQEVA</sequence>
<accession>A0A0P6Y6W0</accession>
<keyword evidence="2" id="KW-1185">Reference proteome</keyword>
<reference evidence="1 2" key="1">
    <citation type="submission" date="2015-07" db="EMBL/GenBank/DDBJ databases">
        <title>Whole genome sequence of Herpetosiphon geysericola DSM 7119.</title>
        <authorList>
            <person name="Hemp J."/>
            <person name="Ward L.M."/>
            <person name="Pace L.A."/>
            <person name="Fischer W.W."/>
        </authorList>
    </citation>
    <scope>NUCLEOTIDE SEQUENCE [LARGE SCALE GENOMIC DNA]</scope>
    <source>
        <strain evidence="1 2">DSM 7119</strain>
    </source>
</reference>
<dbReference type="RefSeq" id="WP_054535710.1">
    <property type="nucleotide sequence ID" value="NZ_LGKP01000025.1"/>
</dbReference>
<dbReference type="Proteomes" id="UP000050277">
    <property type="component" value="Unassembled WGS sequence"/>
</dbReference>
<name>A0A0P6Y6W0_9CHLR</name>
<dbReference type="Pfam" id="PF05402">
    <property type="entry name" value="PqqD"/>
    <property type="match status" value="1"/>
</dbReference>
<dbReference type="OrthoDB" id="9795908at2"/>
<evidence type="ECO:0000313" key="1">
    <source>
        <dbReference type="EMBL" id="KPL85404.1"/>
    </source>
</evidence>
<dbReference type="STRING" id="70996.SE18_17315"/>
<gene>
    <name evidence="1" type="ORF">SE18_17315</name>
</gene>
<dbReference type="Gene3D" id="1.10.10.1150">
    <property type="entry name" value="Coenzyme PQQ synthesis protein D (PqqD)"/>
    <property type="match status" value="1"/>
</dbReference>
<comment type="caution">
    <text evidence="1">The sequence shown here is derived from an EMBL/GenBank/DDBJ whole genome shotgun (WGS) entry which is preliminary data.</text>
</comment>
<organism evidence="1 2">
    <name type="scientific">Herpetosiphon geysericola</name>
    <dbReference type="NCBI Taxonomy" id="70996"/>
    <lineage>
        <taxon>Bacteria</taxon>
        <taxon>Bacillati</taxon>
        <taxon>Chloroflexota</taxon>
        <taxon>Chloroflexia</taxon>
        <taxon>Herpetosiphonales</taxon>
        <taxon>Herpetosiphonaceae</taxon>
        <taxon>Herpetosiphon</taxon>
    </lineage>
</organism>
<protein>
    <recommendedName>
        <fullName evidence="3">PqqD family protein</fullName>
    </recommendedName>
</protein>